<evidence type="ECO:0000313" key="13">
    <source>
        <dbReference type="EMBL" id="NKZ23634.1"/>
    </source>
</evidence>
<keyword evidence="2 9" id="KW-0808">Transferase</keyword>
<evidence type="ECO:0000256" key="1">
    <source>
        <dbReference type="ARBA" id="ARBA00005165"/>
    </source>
</evidence>
<dbReference type="SUPFAM" id="SSF51391">
    <property type="entry name" value="Thiamin phosphate synthase"/>
    <property type="match status" value="1"/>
</dbReference>
<dbReference type="FunFam" id="3.20.20.70:FF:000096">
    <property type="entry name" value="Thiamine-phosphate synthase"/>
    <property type="match status" value="1"/>
</dbReference>
<comment type="catalytic activity">
    <reaction evidence="6 9 10">
        <text>4-methyl-5-(2-phosphooxyethyl)-thiazole + 4-amino-2-methyl-5-(diphosphooxymethyl)pyrimidine + H(+) = thiamine phosphate + diphosphate</text>
        <dbReference type="Rhea" id="RHEA:22328"/>
        <dbReference type="ChEBI" id="CHEBI:15378"/>
        <dbReference type="ChEBI" id="CHEBI:33019"/>
        <dbReference type="ChEBI" id="CHEBI:37575"/>
        <dbReference type="ChEBI" id="CHEBI:57841"/>
        <dbReference type="ChEBI" id="CHEBI:58296"/>
        <dbReference type="EC" id="2.5.1.3"/>
    </reaction>
</comment>
<feature type="binding site" evidence="9">
    <location>
        <begin position="146"/>
        <end position="148"/>
    </location>
    <ligand>
        <name>2-[(2R,5Z)-2-carboxy-4-methylthiazol-5(2H)-ylidene]ethyl phosphate</name>
        <dbReference type="ChEBI" id="CHEBI:62899"/>
    </ligand>
</feature>
<dbReference type="AlphaFoldDB" id="A0A7X6N1R2"/>
<dbReference type="InterPro" id="IPR022998">
    <property type="entry name" value="ThiamineP_synth_TenI"/>
</dbReference>
<dbReference type="EMBL" id="JAAXPN010000001">
    <property type="protein sequence ID" value="NKZ23634.1"/>
    <property type="molecule type" value="Genomic_DNA"/>
</dbReference>
<comment type="catalytic activity">
    <reaction evidence="7 9 10">
        <text>2-(2-carboxy-4-methylthiazol-5-yl)ethyl phosphate + 4-amino-2-methyl-5-(diphosphooxymethyl)pyrimidine + 2 H(+) = thiamine phosphate + CO2 + diphosphate</text>
        <dbReference type="Rhea" id="RHEA:47848"/>
        <dbReference type="ChEBI" id="CHEBI:15378"/>
        <dbReference type="ChEBI" id="CHEBI:16526"/>
        <dbReference type="ChEBI" id="CHEBI:33019"/>
        <dbReference type="ChEBI" id="CHEBI:37575"/>
        <dbReference type="ChEBI" id="CHEBI:57841"/>
        <dbReference type="ChEBI" id="CHEBI:62890"/>
        <dbReference type="EC" id="2.5.1.3"/>
    </reaction>
</comment>
<feature type="domain" description="Thiamine phosphate synthase/TenI" evidence="12">
    <location>
        <begin position="11"/>
        <end position="199"/>
    </location>
</feature>
<dbReference type="HAMAP" id="MF_00097">
    <property type="entry name" value="TMP_synthase"/>
    <property type="match status" value="1"/>
</dbReference>
<organism evidence="13 14">
    <name type="scientific">Periweissella fabalis</name>
    <dbReference type="NCBI Taxonomy" id="1070421"/>
    <lineage>
        <taxon>Bacteria</taxon>
        <taxon>Bacillati</taxon>
        <taxon>Bacillota</taxon>
        <taxon>Bacilli</taxon>
        <taxon>Lactobacillales</taxon>
        <taxon>Lactobacillaceae</taxon>
        <taxon>Periweissella</taxon>
    </lineage>
</organism>
<name>A0A7X6N1R2_9LACO</name>
<dbReference type="InterPro" id="IPR034291">
    <property type="entry name" value="TMP_synthase"/>
</dbReference>
<dbReference type="Gene3D" id="3.20.20.70">
    <property type="entry name" value="Aldolase class I"/>
    <property type="match status" value="1"/>
</dbReference>
<comment type="function">
    <text evidence="9">Condenses 4-methyl-5-(beta-hydroxyethyl)thiazole monophosphate (THZ-P) and 2-methyl-4-amino-5-hydroxymethyl pyrimidine pyrophosphate (HMP-PP) to form thiamine monophosphate (TMP).</text>
</comment>
<comment type="cofactor">
    <cofactor evidence="9">
        <name>Mg(2+)</name>
        <dbReference type="ChEBI" id="CHEBI:18420"/>
    </cofactor>
    <text evidence="9">Binds 1 Mg(2+) ion per subunit.</text>
</comment>
<comment type="similarity">
    <text evidence="9 10">Belongs to the thiamine-phosphate synthase family.</text>
</comment>
<evidence type="ECO:0000256" key="9">
    <source>
        <dbReference type="HAMAP-Rule" id="MF_00097"/>
    </source>
</evidence>
<feature type="binding site" evidence="9">
    <location>
        <begin position="197"/>
        <end position="198"/>
    </location>
    <ligand>
        <name>2-[(2R,5Z)-2-carboxy-4-methylthiazol-5(2H)-ylidene]ethyl phosphate</name>
        <dbReference type="ChEBI" id="CHEBI:62899"/>
    </ligand>
</feature>
<evidence type="ECO:0000259" key="12">
    <source>
        <dbReference type="Pfam" id="PF02581"/>
    </source>
</evidence>
<keyword evidence="5 9" id="KW-0784">Thiamine biosynthesis</keyword>
<evidence type="ECO:0000256" key="11">
    <source>
        <dbReference type="RuleBase" id="RU004253"/>
    </source>
</evidence>
<evidence type="ECO:0000313" key="14">
    <source>
        <dbReference type="Proteomes" id="UP000549765"/>
    </source>
</evidence>
<dbReference type="Proteomes" id="UP000549765">
    <property type="component" value="Unassembled WGS sequence"/>
</dbReference>
<evidence type="ECO:0000256" key="5">
    <source>
        <dbReference type="ARBA" id="ARBA00022977"/>
    </source>
</evidence>
<dbReference type="GO" id="GO:0005737">
    <property type="term" value="C:cytoplasm"/>
    <property type="evidence" value="ECO:0007669"/>
    <property type="project" value="TreeGrafter"/>
</dbReference>
<evidence type="ECO:0000256" key="8">
    <source>
        <dbReference type="ARBA" id="ARBA00047883"/>
    </source>
</evidence>
<dbReference type="GO" id="GO:0004789">
    <property type="term" value="F:thiamine-phosphate diphosphorylase activity"/>
    <property type="evidence" value="ECO:0007669"/>
    <property type="project" value="UniProtKB-UniRule"/>
</dbReference>
<dbReference type="UniPathway" id="UPA00060">
    <property type="reaction ID" value="UER00141"/>
</dbReference>
<feature type="binding site" evidence="9">
    <location>
        <position position="97"/>
    </location>
    <ligand>
        <name>Mg(2+)</name>
        <dbReference type="ChEBI" id="CHEBI:18420"/>
    </ligand>
</feature>
<evidence type="ECO:0000256" key="6">
    <source>
        <dbReference type="ARBA" id="ARBA00047334"/>
    </source>
</evidence>
<accession>A0A7X6N1R2</accession>
<dbReference type="PANTHER" id="PTHR20857">
    <property type="entry name" value="THIAMINE-PHOSPHATE PYROPHOSPHORYLASE"/>
    <property type="match status" value="1"/>
</dbReference>
<evidence type="ECO:0000256" key="3">
    <source>
        <dbReference type="ARBA" id="ARBA00022723"/>
    </source>
</evidence>
<gene>
    <name evidence="9 13" type="primary">thiE</name>
    <name evidence="13" type="ORF">HF964_02275</name>
</gene>
<dbReference type="RefSeq" id="WP_168721419.1">
    <property type="nucleotide sequence ID" value="NZ_JAAXPN010000001.1"/>
</dbReference>
<evidence type="ECO:0000256" key="10">
    <source>
        <dbReference type="RuleBase" id="RU003826"/>
    </source>
</evidence>
<keyword evidence="3 9" id="KW-0479">Metal-binding</keyword>
<dbReference type="PANTHER" id="PTHR20857:SF15">
    <property type="entry name" value="THIAMINE-PHOSPHATE SYNTHASE"/>
    <property type="match status" value="1"/>
</dbReference>
<dbReference type="GO" id="GO:0009228">
    <property type="term" value="P:thiamine biosynthetic process"/>
    <property type="evidence" value="ECO:0007669"/>
    <property type="project" value="UniProtKB-KW"/>
</dbReference>
<protein>
    <recommendedName>
        <fullName evidence="9">Thiamine-phosphate synthase</fullName>
        <shortName evidence="9">TP synthase</shortName>
        <shortName evidence="9">TPS</shortName>
        <ecNumber evidence="9">2.5.1.3</ecNumber>
    </recommendedName>
    <alternativeName>
        <fullName evidence="9">Thiamine-phosphate pyrophosphorylase</fullName>
        <shortName evidence="9">TMP pyrophosphorylase</shortName>
        <shortName evidence="9">TMP-PPase</shortName>
    </alternativeName>
</protein>
<dbReference type="CDD" id="cd00564">
    <property type="entry name" value="TMP_TenI"/>
    <property type="match status" value="1"/>
</dbReference>
<dbReference type="GO" id="GO:0009229">
    <property type="term" value="P:thiamine diphosphate biosynthetic process"/>
    <property type="evidence" value="ECO:0007669"/>
    <property type="project" value="UniProtKB-UniRule"/>
</dbReference>
<sequence length="221" mass="23603">MQFSSKMLRSYLIIGTKDLLAGQDLLELVETALKAGTTIVQYREKGSGAIKNYADKLALAHQLKKLTLKYNVPLVIDDDLNLALAIQADGIHIGQSDQTVSKIVDQIKLSTNPDMFIGLSVSNLTQLGNSDLTNISYLGSGPIKTTSSKADADPVIGLKGLTDLVTATKLPIVAIGGVSFTDAKDIARTGACGLAMISAFTHAKVTELNTWIPKINEIFTK</sequence>
<feature type="binding site" evidence="9">
    <location>
        <begin position="41"/>
        <end position="45"/>
    </location>
    <ligand>
        <name>4-amino-2-methyl-5-(diphosphooxymethyl)pyrimidine</name>
        <dbReference type="ChEBI" id="CHEBI:57841"/>
    </ligand>
</feature>
<dbReference type="NCBIfam" id="TIGR00693">
    <property type="entry name" value="thiE"/>
    <property type="match status" value="1"/>
</dbReference>
<feature type="binding site" evidence="9">
    <location>
        <position position="77"/>
    </location>
    <ligand>
        <name>4-amino-2-methyl-5-(diphosphooxymethyl)pyrimidine</name>
        <dbReference type="ChEBI" id="CHEBI:57841"/>
    </ligand>
</feature>
<dbReference type="Pfam" id="PF02581">
    <property type="entry name" value="TMP-TENI"/>
    <property type="match status" value="1"/>
</dbReference>
<dbReference type="GO" id="GO:0000287">
    <property type="term" value="F:magnesium ion binding"/>
    <property type="evidence" value="ECO:0007669"/>
    <property type="project" value="UniProtKB-UniRule"/>
</dbReference>
<evidence type="ECO:0000256" key="4">
    <source>
        <dbReference type="ARBA" id="ARBA00022842"/>
    </source>
</evidence>
<comment type="catalytic activity">
    <reaction evidence="8 9 10">
        <text>2-[(2R,5Z)-2-carboxy-4-methylthiazol-5(2H)-ylidene]ethyl phosphate + 4-amino-2-methyl-5-(diphosphooxymethyl)pyrimidine + 2 H(+) = thiamine phosphate + CO2 + diphosphate</text>
        <dbReference type="Rhea" id="RHEA:47844"/>
        <dbReference type="ChEBI" id="CHEBI:15378"/>
        <dbReference type="ChEBI" id="CHEBI:16526"/>
        <dbReference type="ChEBI" id="CHEBI:33019"/>
        <dbReference type="ChEBI" id="CHEBI:37575"/>
        <dbReference type="ChEBI" id="CHEBI:57841"/>
        <dbReference type="ChEBI" id="CHEBI:62899"/>
        <dbReference type="EC" id="2.5.1.3"/>
    </reaction>
</comment>
<feature type="binding site" evidence="9">
    <location>
        <position position="177"/>
    </location>
    <ligand>
        <name>2-[(2R,5Z)-2-carboxy-4-methylthiazol-5(2H)-ylidene]ethyl phosphate</name>
        <dbReference type="ChEBI" id="CHEBI:62899"/>
    </ligand>
</feature>
<reference evidence="13 14" key="1">
    <citation type="submission" date="2020-04" db="EMBL/GenBank/DDBJ databases">
        <title>MicrobeNet Type strains.</title>
        <authorList>
            <person name="Nicholson A.C."/>
        </authorList>
    </citation>
    <scope>NUCLEOTIDE SEQUENCE [LARGE SCALE GENOMIC DNA]</scope>
    <source>
        <strain evidence="13 14">CCUG 61472</strain>
    </source>
</reference>
<keyword evidence="14" id="KW-1185">Reference proteome</keyword>
<feature type="binding site" evidence="9">
    <location>
        <position position="149"/>
    </location>
    <ligand>
        <name>4-amino-2-methyl-5-(diphosphooxymethyl)pyrimidine</name>
        <dbReference type="ChEBI" id="CHEBI:57841"/>
    </ligand>
</feature>
<keyword evidence="4 9" id="KW-0460">Magnesium</keyword>
<dbReference type="EC" id="2.5.1.3" evidence="9"/>
<dbReference type="InterPro" id="IPR036206">
    <property type="entry name" value="ThiamineP_synth_sf"/>
</dbReference>
<feature type="binding site" evidence="9">
    <location>
        <position position="78"/>
    </location>
    <ligand>
        <name>Mg(2+)</name>
        <dbReference type="ChEBI" id="CHEBI:18420"/>
    </ligand>
</feature>
<evidence type="ECO:0000256" key="7">
    <source>
        <dbReference type="ARBA" id="ARBA00047851"/>
    </source>
</evidence>
<dbReference type="InterPro" id="IPR013785">
    <property type="entry name" value="Aldolase_TIM"/>
</dbReference>
<comment type="caution">
    <text evidence="13">The sequence shown here is derived from an EMBL/GenBank/DDBJ whole genome shotgun (WGS) entry which is preliminary data.</text>
</comment>
<proteinExistence type="inferred from homology"/>
<comment type="pathway">
    <text evidence="1 9 11">Cofactor biosynthesis; thiamine diphosphate biosynthesis; thiamine phosphate from 4-amino-2-methyl-5-diphosphomethylpyrimidine and 4-methyl-5-(2-phosphoethyl)-thiazole: step 1/1.</text>
</comment>
<evidence type="ECO:0000256" key="2">
    <source>
        <dbReference type="ARBA" id="ARBA00022679"/>
    </source>
</evidence>
<feature type="binding site" evidence="9">
    <location>
        <position position="120"/>
    </location>
    <ligand>
        <name>4-amino-2-methyl-5-(diphosphooxymethyl)pyrimidine</name>
        <dbReference type="ChEBI" id="CHEBI:57841"/>
    </ligand>
</feature>